<feature type="compositionally biased region" description="Polar residues" evidence="8">
    <location>
        <begin position="438"/>
        <end position="456"/>
    </location>
</feature>
<keyword evidence="2 7" id="KW-0963">Cytoplasm</keyword>
<feature type="compositionally biased region" description="Polar residues" evidence="8">
    <location>
        <begin position="149"/>
        <end position="174"/>
    </location>
</feature>
<dbReference type="GO" id="GO:0043005">
    <property type="term" value="C:neuron projection"/>
    <property type="evidence" value="ECO:0007669"/>
    <property type="project" value="TreeGrafter"/>
</dbReference>
<dbReference type="Ensembl" id="ENSONIT00000064292.1">
    <property type="protein sequence ID" value="ENSONIP00000040533.1"/>
    <property type="gene ID" value="ENSONIG00000018136.2"/>
</dbReference>
<dbReference type="PANTHER" id="PTHR11501">
    <property type="entry name" value="MICROTUBULE-ASSOCIATED PROTEIN"/>
    <property type="match status" value="1"/>
</dbReference>
<dbReference type="InterPro" id="IPR001084">
    <property type="entry name" value="MAP_tubulin-bd_rpt"/>
</dbReference>
<keyword evidence="3" id="KW-0597">Phosphoprotein</keyword>
<evidence type="ECO:0000256" key="7">
    <source>
        <dbReference type="RuleBase" id="RU000686"/>
    </source>
</evidence>
<dbReference type="GO" id="GO:0008017">
    <property type="term" value="F:microtubule binding"/>
    <property type="evidence" value="ECO:0007669"/>
    <property type="project" value="InterPro"/>
</dbReference>
<feature type="compositionally biased region" description="Low complexity" evidence="8">
    <location>
        <begin position="132"/>
        <end position="148"/>
    </location>
</feature>
<evidence type="ECO:0000256" key="4">
    <source>
        <dbReference type="ARBA" id="ARBA00022701"/>
    </source>
</evidence>
<keyword evidence="4 7" id="KW-0493">Microtubule</keyword>
<dbReference type="PROSITE" id="PS51491">
    <property type="entry name" value="TAU_MAP_2"/>
    <property type="match status" value="5"/>
</dbReference>
<feature type="region of interest" description="Disordered" evidence="8">
    <location>
        <begin position="437"/>
        <end position="456"/>
    </location>
</feature>
<evidence type="ECO:0000313" key="9">
    <source>
        <dbReference type="Ensembl" id="ENSONIP00000040533.1"/>
    </source>
</evidence>
<feature type="compositionally biased region" description="Polar residues" evidence="8">
    <location>
        <begin position="74"/>
        <end position="93"/>
    </location>
</feature>
<dbReference type="OMA" id="INEQHHQ"/>
<dbReference type="GO" id="GO:0005874">
    <property type="term" value="C:microtubule"/>
    <property type="evidence" value="ECO:0007669"/>
    <property type="project" value="UniProtKB-KW"/>
</dbReference>
<evidence type="ECO:0000256" key="1">
    <source>
        <dbReference type="ARBA" id="ARBA00004245"/>
    </source>
</evidence>
<dbReference type="AlphaFoldDB" id="A0A669BYU8"/>
<accession>A0A669BYU8</accession>
<dbReference type="GO" id="GO:0000226">
    <property type="term" value="P:microtubule cytoskeleton organization"/>
    <property type="evidence" value="ECO:0007669"/>
    <property type="project" value="TreeGrafter"/>
</dbReference>
<dbReference type="GO" id="GO:0031175">
    <property type="term" value="P:neuron projection development"/>
    <property type="evidence" value="ECO:0007669"/>
    <property type="project" value="TreeGrafter"/>
</dbReference>
<gene>
    <name evidence="9" type="primary">mapta</name>
</gene>
<reference evidence="9" key="1">
    <citation type="submission" date="2025-08" db="UniProtKB">
        <authorList>
            <consortium name="Ensembl"/>
        </authorList>
    </citation>
    <scope>IDENTIFICATION</scope>
</reference>
<dbReference type="PANTHER" id="PTHR11501:SF14">
    <property type="entry name" value="MICROTUBULE-ASSOCIATED PROTEIN TAU"/>
    <property type="match status" value="1"/>
</dbReference>
<keyword evidence="10" id="KW-1185">Reference proteome</keyword>
<sequence>MEYVNNASNSYGSGDTMSSSLANMTIKDQHHQENGVKMKVRSLAFPSLQPSLVHSFSPFPFPIILCANRKQRTESGPSAGVNNTCISSETQTEAPAEKAGAEDTESTTSKDEGQLAGASSTAQGVMDNGDKTQTATTPTSSPQRPSITAKGTKSPASSRNGHSSIPIKVSSTGPRQPGSGAKSQTPGAKTSARTAAQPDARSGQSSPGTPKSPASQSNSAKSGAEANKVKKVAVVRSTPKSPGSLKSRPPAPLAAAVPLPDLKNVRSKIGSTENIKHQPGGGKVKILEKKLDLSYVQSRCGSKDNLKHTPGGGKVQILDKKLDLSNVQSRCGSKDNIKHVPGGGNVQIVHKKIDLSNVTSKCGSKDNIHHKPGGGNIEIKNEKLEFKVQSKVGSLGNISHVPGGGQKKIESHKLNFRETAKARTDHGAEIVSLEDSPHQLSTVSSSGSINMTDSPQLSTLADQVSASLAKQGL</sequence>
<keyword evidence="6 7" id="KW-0206">Cytoskeleton</keyword>
<reference evidence="9" key="2">
    <citation type="submission" date="2025-09" db="UniProtKB">
        <authorList>
            <consortium name="Ensembl"/>
        </authorList>
    </citation>
    <scope>IDENTIFICATION</scope>
</reference>
<dbReference type="PROSITE" id="PS00229">
    <property type="entry name" value="TAU_MAP_1"/>
    <property type="match status" value="3"/>
</dbReference>
<dbReference type="Proteomes" id="UP000005207">
    <property type="component" value="Unplaced"/>
</dbReference>
<name>A0A669BYU8_ORENI</name>
<evidence type="ECO:0000256" key="6">
    <source>
        <dbReference type="ARBA" id="ARBA00023212"/>
    </source>
</evidence>
<feature type="compositionally biased region" description="Polar residues" evidence="8">
    <location>
        <begin position="202"/>
        <end position="221"/>
    </location>
</feature>
<keyword evidence="5" id="KW-0677">Repeat</keyword>
<proteinExistence type="predicted"/>
<feature type="region of interest" description="Disordered" evidence="8">
    <location>
        <begin position="73"/>
        <end position="259"/>
    </location>
</feature>
<dbReference type="InterPro" id="IPR027324">
    <property type="entry name" value="MAP2/MAP4/Tau"/>
</dbReference>
<evidence type="ECO:0000256" key="2">
    <source>
        <dbReference type="ARBA" id="ARBA00022490"/>
    </source>
</evidence>
<evidence type="ECO:0000313" key="10">
    <source>
        <dbReference type="Proteomes" id="UP000005207"/>
    </source>
</evidence>
<comment type="subcellular location">
    <subcellularLocation>
        <location evidence="1 7">Cytoplasm</location>
        <location evidence="1 7">Cytoskeleton</location>
    </subcellularLocation>
</comment>
<evidence type="ECO:0000256" key="3">
    <source>
        <dbReference type="ARBA" id="ARBA00022553"/>
    </source>
</evidence>
<feature type="compositionally biased region" description="Polar residues" evidence="8">
    <location>
        <begin position="181"/>
        <end position="194"/>
    </location>
</feature>
<evidence type="ECO:0000256" key="5">
    <source>
        <dbReference type="ARBA" id="ARBA00022737"/>
    </source>
</evidence>
<protein>
    <recommendedName>
        <fullName evidence="7">Microtubule-associated protein</fullName>
    </recommendedName>
</protein>
<organism evidence="9 10">
    <name type="scientific">Oreochromis niloticus</name>
    <name type="common">Nile tilapia</name>
    <name type="synonym">Tilapia nilotica</name>
    <dbReference type="NCBI Taxonomy" id="8128"/>
    <lineage>
        <taxon>Eukaryota</taxon>
        <taxon>Metazoa</taxon>
        <taxon>Chordata</taxon>
        <taxon>Craniata</taxon>
        <taxon>Vertebrata</taxon>
        <taxon>Euteleostomi</taxon>
        <taxon>Actinopterygii</taxon>
        <taxon>Neopterygii</taxon>
        <taxon>Teleostei</taxon>
        <taxon>Neoteleostei</taxon>
        <taxon>Acanthomorphata</taxon>
        <taxon>Ovalentaria</taxon>
        <taxon>Cichlomorphae</taxon>
        <taxon>Cichliformes</taxon>
        <taxon>Cichlidae</taxon>
        <taxon>African cichlids</taxon>
        <taxon>Pseudocrenilabrinae</taxon>
        <taxon>Oreochromini</taxon>
        <taxon>Oreochromis</taxon>
    </lineage>
</organism>
<evidence type="ECO:0000256" key="8">
    <source>
        <dbReference type="SAM" id="MobiDB-lite"/>
    </source>
</evidence>
<dbReference type="GeneTree" id="ENSGT00940000155494"/>
<dbReference type="Pfam" id="PF00418">
    <property type="entry name" value="Tubulin-binding"/>
    <property type="match status" value="5"/>
</dbReference>